<dbReference type="AlphaFoldDB" id="G9P8J5"/>
<accession>G9P8J5</accession>
<name>G9P8J5_HYPAI</name>
<dbReference type="PANTHER" id="PTHR36845:SF1">
    <property type="entry name" value="HYDROLASE, PUTATIVE (AFU_ORTHOLOGUE AFUA_7G05090)-RELATED"/>
    <property type="match status" value="1"/>
</dbReference>
<dbReference type="eggNOG" id="ENOG502S0YB">
    <property type="taxonomic scope" value="Eukaryota"/>
</dbReference>
<feature type="compositionally biased region" description="Low complexity" evidence="3">
    <location>
        <begin position="1"/>
        <end position="10"/>
    </location>
</feature>
<dbReference type="EMBL" id="ABDG02000027">
    <property type="protein sequence ID" value="EHK41772.1"/>
    <property type="molecule type" value="Genomic_DNA"/>
</dbReference>
<proteinExistence type="inferred from homology"/>
<feature type="compositionally biased region" description="Polar residues" evidence="3">
    <location>
        <begin position="15"/>
        <end position="24"/>
    </location>
</feature>
<sequence>MSASKSSASSDIDVLNSQKRNTLPNGADSRVHFSNEKTASIPSGLESIHELYSDSVVAKIWGIAQRDLNKPTPPTLYPEYTKPGSVEYIYRELEFWTSGFFPGSLHVLLERQRRFNHVLTQQQVPGRYSIAAPHVLQLEFACRWWTANLHSNSQLQGTHDLGFMIAPWARRQWELLHDTQSFVTMINAAKSLAGRFNPIVGAIRSWDTCETKVYSFKDLDTDFLVIIDNMMNLDIVFWAAAQTNDSSMYNIALSHAKTSQRELVRPDSTTTHLVNFDPVTGTVKQRLTNQGMDHESCWTRGQAWAIAGFAQTYSWTGDVSFLKTSRDCADYFLKHLSTTLIPPWDFDAPKDDKQPTDTSAAVIAAYGMLLIHESLTARGDSSEYLAAALRILNAVCANYLNPPARFVVPRLEVETVEHGVTLEHGAVTVDLGNGETILNGATINNFEFAPRRWANHGLVYADYFFLLCGNKLLEMGVGQLILRAE</sequence>
<keyword evidence="5" id="KW-1185">Reference proteome</keyword>
<dbReference type="Proteomes" id="UP000005426">
    <property type="component" value="Unassembled WGS sequence"/>
</dbReference>
<dbReference type="InterPro" id="IPR052369">
    <property type="entry name" value="UG_Glycosaminoglycan_Hydrolase"/>
</dbReference>
<evidence type="ECO:0000256" key="1">
    <source>
        <dbReference type="ARBA" id="ARBA00022801"/>
    </source>
</evidence>
<protein>
    <submittedName>
        <fullName evidence="4">Glycoside hydrolase family 88 protein</fullName>
    </submittedName>
</protein>
<comment type="similarity">
    <text evidence="2">Belongs to the glycosyl hydrolase 88 family.</text>
</comment>
<dbReference type="InterPro" id="IPR012341">
    <property type="entry name" value="6hp_glycosidase-like_sf"/>
</dbReference>
<dbReference type="GO" id="GO:0052757">
    <property type="term" value="F:chondroitin hydrolase activity"/>
    <property type="evidence" value="ECO:0007669"/>
    <property type="project" value="TreeGrafter"/>
</dbReference>
<evidence type="ECO:0000256" key="3">
    <source>
        <dbReference type="SAM" id="MobiDB-lite"/>
    </source>
</evidence>
<gene>
    <name evidence="4" type="ORF">TRIATDRAFT_28509</name>
</gene>
<dbReference type="Gene3D" id="1.50.10.10">
    <property type="match status" value="1"/>
</dbReference>
<comment type="caution">
    <text evidence="4">The sequence shown here is derived from an EMBL/GenBank/DDBJ whole genome shotgun (WGS) entry which is preliminary data.</text>
</comment>
<dbReference type="SUPFAM" id="SSF48208">
    <property type="entry name" value="Six-hairpin glycosidases"/>
    <property type="match status" value="1"/>
</dbReference>
<dbReference type="GO" id="GO:0000272">
    <property type="term" value="P:polysaccharide catabolic process"/>
    <property type="evidence" value="ECO:0007669"/>
    <property type="project" value="TreeGrafter"/>
</dbReference>
<dbReference type="PANTHER" id="PTHR36845">
    <property type="entry name" value="HYDROLASE, PUTATIVE (AFU_ORTHOLOGUE AFUA_7G05090)-RELATED"/>
    <property type="match status" value="1"/>
</dbReference>
<dbReference type="HOGENOM" id="CLU_027158_2_0_1"/>
<keyword evidence="1 4" id="KW-0378">Hydrolase</keyword>
<dbReference type="OrthoDB" id="2317065at2759"/>
<dbReference type="OMA" id="YRTLDFW"/>
<feature type="region of interest" description="Disordered" evidence="3">
    <location>
        <begin position="1"/>
        <end position="34"/>
    </location>
</feature>
<organism evidence="4 5">
    <name type="scientific">Hypocrea atroviridis (strain ATCC 20476 / IMI 206040)</name>
    <name type="common">Trichoderma atroviride</name>
    <dbReference type="NCBI Taxonomy" id="452589"/>
    <lineage>
        <taxon>Eukaryota</taxon>
        <taxon>Fungi</taxon>
        <taxon>Dikarya</taxon>
        <taxon>Ascomycota</taxon>
        <taxon>Pezizomycotina</taxon>
        <taxon>Sordariomycetes</taxon>
        <taxon>Hypocreomycetidae</taxon>
        <taxon>Hypocreales</taxon>
        <taxon>Hypocreaceae</taxon>
        <taxon>Trichoderma</taxon>
    </lineage>
</organism>
<dbReference type="InterPro" id="IPR008928">
    <property type="entry name" value="6-hairpin_glycosidase_sf"/>
</dbReference>
<evidence type="ECO:0000313" key="4">
    <source>
        <dbReference type="EMBL" id="EHK41772.1"/>
    </source>
</evidence>
<evidence type="ECO:0000313" key="5">
    <source>
        <dbReference type="Proteomes" id="UP000005426"/>
    </source>
</evidence>
<evidence type="ECO:0000256" key="2">
    <source>
        <dbReference type="ARBA" id="ARBA00038358"/>
    </source>
</evidence>
<reference evidence="4 5" key="1">
    <citation type="journal article" date="2011" name="Genome Biol.">
        <title>Comparative genome sequence analysis underscores mycoparasitism as the ancestral life style of Trichoderma.</title>
        <authorList>
            <person name="Kubicek C.P."/>
            <person name="Herrera-Estrella A."/>
            <person name="Seidl-Seiboth V."/>
            <person name="Martinez D.A."/>
            <person name="Druzhinina I.S."/>
            <person name="Thon M."/>
            <person name="Zeilinger S."/>
            <person name="Casas-Flores S."/>
            <person name="Horwitz B.A."/>
            <person name="Mukherjee P.K."/>
            <person name="Mukherjee M."/>
            <person name="Kredics L."/>
            <person name="Alcaraz L.D."/>
            <person name="Aerts A."/>
            <person name="Antal Z."/>
            <person name="Atanasova L."/>
            <person name="Cervantes-Badillo M.G."/>
            <person name="Challacombe J."/>
            <person name="Chertkov O."/>
            <person name="McCluskey K."/>
            <person name="Coulpier F."/>
            <person name="Deshpande N."/>
            <person name="von Doehren H."/>
            <person name="Ebbole D.J."/>
            <person name="Esquivel-Naranjo E.U."/>
            <person name="Fekete E."/>
            <person name="Flipphi M."/>
            <person name="Glaser F."/>
            <person name="Gomez-Rodriguez E.Y."/>
            <person name="Gruber S."/>
            <person name="Han C."/>
            <person name="Henrissat B."/>
            <person name="Hermosa R."/>
            <person name="Hernandez-Onate M."/>
            <person name="Karaffa L."/>
            <person name="Kosti I."/>
            <person name="Le Crom S."/>
            <person name="Lindquist E."/>
            <person name="Lucas S."/>
            <person name="Luebeck M."/>
            <person name="Luebeck P.S."/>
            <person name="Margeot A."/>
            <person name="Metz B."/>
            <person name="Misra M."/>
            <person name="Nevalainen H."/>
            <person name="Omann M."/>
            <person name="Packer N."/>
            <person name="Perrone G."/>
            <person name="Uresti-Rivera E.E."/>
            <person name="Salamov A."/>
            <person name="Schmoll M."/>
            <person name="Seiboth B."/>
            <person name="Shapiro H."/>
            <person name="Sukno S."/>
            <person name="Tamayo-Ramos J.A."/>
            <person name="Tisch D."/>
            <person name="Wiest A."/>
            <person name="Wilkinson H.H."/>
            <person name="Zhang M."/>
            <person name="Coutinho P.M."/>
            <person name="Kenerley C.M."/>
            <person name="Monte E."/>
            <person name="Baker S.E."/>
            <person name="Grigoriev I.V."/>
        </authorList>
    </citation>
    <scope>NUCLEOTIDE SEQUENCE [LARGE SCALE GENOMIC DNA]</scope>
    <source>
        <strain evidence="5">ATCC 20476 / IMI 206040</strain>
    </source>
</reference>